<sequence>MIAKEFIEVASKVSFRGYFVLVNNNIELGVPYL</sequence>
<evidence type="ECO:0000313" key="1">
    <source>
        <dbReference type="EMBL" id="SIQ21387.1"/>
    </source>
</evidence>
<dbReference type="Proteomes" id="UP000186953">
    <property type="component" value="Unassembled WGS sequence"/>
</dbReference>
<dbReference type="EMBL" id="FTMA01000001">
    <property type="protein sequence ID" value="SIQ21387.1"/>
    <property type="molecule type" value="Genomic_DNA"/>
</dbReference>
<protein>
    <submittedName>
        <fullName evidence="1">Uncharacterized protein</fullName>
    </submittedName>
</protein>
<keyword evidence="2" id="KW-1185">Reference proteome</keyword>
<evidence type="ECO:0000313" key="2">
    <source>
        <dbReference type="Proteomes" id="UP000186953"/>
    </source>
</evidence>
<name>A0A1N6QXV1_9FLAO</name>
<proteinExistence type="predicted"/>
<dbReference type="AlphaFoldDB" id="A0A1N6QXV1"/>
<reference evidence="2" key="1">
    <citation type="submission" date="2017-01" db="EMBL/GenBank/DDBJ databases">
        <authorList>
            <person name="Varghese N."/>
            <person name="Submissions S."/>
        </authorList>
    </citation>
    <scope>NUCLEOTIDE SEQUENCE [LARGE SCALE GENOMIC DNA]</scope>
    <source>
        <strain evidence="2">DSM 15366</strain>
    </source>
</reference>
<gene>
    <name evidence="1" type="ORF">SAMN05421797_1011063</name>
</gene>
<accession>A0A1N6QXV1</accession>
<organism evidence="1 2">
    <name type="scientific">Maribacter ulvicola</name>
    <dbReference type="NCBI Taxonomy" id="228959"/>
    <lineage>
        <taxon>Bacteria</taxon>
        <taxon>Pseudomonadati</taxon>
        <taxon>Bacteroidota</taxon>
        <taxon>Flavobacteriia</taxon>
        <taxon>Flavobacteriales</taxon>
        <taxon>Flavobacteriaceae</taxon>
        <taxon>Maribacter</taxon>
    </lineage>
</organism>